<evidence type="ECO:0000313" key="2">
    <source>
        <dbReference type="EMBL" id="GMT12492.1"/>
    </source>
</evidence>
<dbReference type="AlphaFoldDB" id="A0AAV5V2C8"/>
<dbReference type="InterPro" id="IPR052961">
    <property type="entry name" value="Oxido-Kinase-like_Enzymes"/>
</dbReference>
<proteinExistence type="predicted"/>
<reference evidence="2" key="1">
    <citation type="submission" date="2023-10" db="EMBL/GenBank/DDBJ databases">
        <title>Genome assembly of Pristionchus species.</title>
        <authorList>
            <person name="Yoshida K."/>
            <person name="Sommer R.J."/>
        </authorList>
    </citation>
    <scope>NUCLEOTIDE SEQUENCE</scope>
    <source>
        <strain evidence="2">RS5133</strain>
    </source>
</reference>
<dbReference type="SUPFAM" id="SSF56112">
    <property type="entry name" value="Protein kinase-like (PK-like)"/>
    <property type="match status" value="1"/>
</dbReference>
<dbReference type="SMART" id="SM00587">
    <property type="entry name" value="CHK"/>
    <property type="match status" value="1"/>
</dbReference>
<accession>A0AAV5V2C8</accession>
<dbReference type="InterPro" id="IPR011009">
    <property type="entry name" value="Kinase-like_dom_sf"/>
</dbReference>
<dbReference type="Pfam" id="PF07914">
    <property type="entry name" value="DUF1679"/>
    <property type="match status" value="1"/>
</dbReference>
<dbReference type="InterPro" id="IPR015897">
    <property type="entry name" value="CHK_kinase-like"/>
</dbReference>
<protein>
    <recommendedName>
        <fullName evidence="1">CHK kinase-like domain-containing protein</fullName>
    </recommendedName>
</protein>
<evidence type="ECO:0000259" key="1">
    <source>
        <dbReference type="SMART" id="SM00587"/>
    </source>
</evidence>
<dbReference type="EMBL" id="BTSY01000001">
    <property type="protein sequence ID" value="GMT12492.1"/>
    <property type="molecule type" value="Genomic_DNA"/>
</dbReference>
<feature type="non-terminal residue" evidence="2">
    <location>
        <position position="1"/>
    </location>
</feature>
<dbReference type="PANTHER" id="PTHR23020">
    <property type="entry name" value="UNCHARACTERIZED NUCLEAR HORMONE RECEPTOR-RELATED"/>
    <property type="match status" value="1"/>
</dbReference>
<organism evidence="2 3">
    <name type="scientific">Pristionchus fissidentatus</name>
    <dbReference type="NCBI Taxonomy" id="1538716"/>
    <lineage>
        <taxon>Eukaryota</taxon>
        <taxon>Metazoa</taxon>
        <taxon>Ecdysozoa</taxon>
        <taxon>Nematoda</taxon>
        <taxon>Chromadorea</taxon>
        <taxon>Rhabditida</taxon>
        <taxon>Rhabditina</taxon>
        <taxon>Diplogasteromorpha</taxon>
        <taxon>Diplogasteroidea</taxon>
        <taxon>Neodiplogasteridae</taxon>
        <taxon>Pristionchus</taxon>
    </lineage>
</organism>
<dbReference type="Gene3D" id="3.90.1200.10">
    <property type="match status" value="1"/>
</dbReference>
<gene>
    <name evidence="2" type="ORF">PFISCL1PPCAC_3789</name>
</gene>
<dbReference type="InterPro" id="IPR012877">
    <property type="entry name" value="Dhs-27"/>
</dbReference>
<dbReference type="Proteomes" id="UP001432322">
    <property type="component" value="Unassembled WGS sequence"/>
</dbReference>
<dbReference type="PANTHER" id="PTHR23020:SF20">
    <property type="entry name" value="CHK KINASE-LIKE DOMAIN-CONTAINING PROTEIN"/>
    <property type="match status" value="1"/>
</dbReference>
<evidence type="ECO:0000313" key="3">
    <source>
        <dbReference type="Proteomes" id="UP001432322"/>
    </source>
</evidence>
<sequence>EKDADGVLNELHNRELDFYRWFKDAETDPNQTLKLPLFHGGEPCTETVGMIVLEDFTGITRICNDADYLSGFGMKLALDVVRQLAAIQCAYLSSDRELTNNIYRIDFSAPVHNCIKNIHKVDGLTEEMKSKLLEWVDPVTLFNIHADVPVEGISPTLIHCDLWPGNLLFHKEGTELGLLSIIDWQCFKIGNPLLDVASVIGESMNAVDRRAHKDVVLQAYVDEMSKGRSRFKRPFDMTIEKARILLSHALKWPCVQLMFAVVTTTEEEHAANSEESRVYEERLRELLVDTI</sequence>
<name>A0AAV5V2C8_9BILA</name>
<comment type="caution">
    <text evidence="2">The sequence shown here is derived from an EMBL/GenBank/DDBJ whole genome shotgun (WGS) entry which is preliminary data.</text>
</comment>
<keyword evidence="3" id="KW-1185">Reference proteome</keyword>
<feature type="domain" description="CHK kinase-like" evidence="1">
    <location>
        <begin position="51"/>
        <end position="230"/>
    </location>
</feature>